<dbReference type="InterPro" id="IPR057428">
    <property type="entry name" value="EFHB_EF-hand_C"/>
</dbReference>
<dbReference type="RefSeq" id="XP_033160618.1">
    <property type="nucleotide sequence ID" value="XM_033304727.1"/>
</dbReference>
<dbReference type="Pfam" id="PF25325">
    <property type="entry name" value="EF-hand_EFHB_C"/>
    <property type="match status" value="1"/>
</dbReference>
<evidence type="ECO:0000313" key="2">
    <source>
        <dbReference type="Proteomes" id="UP000515162"/>
    </source>
</evidence>
<dbReference type="AlphaFoldDB" id="A0A6P8JWQ0"/>
<gene>
    <name evidence="3" type="primary">LOC117141328</name>
</gene>
<feature type="domain" description="EFHB C-terminal EF-hand" evidence="1">
    <location>
        <begin position="415"/>
        <end position="485"/>
    </location>
</feature>
<evidence type="ECO:0000313" key="3">
    <source>
        <dbReference type="RefSeq" id="XP_033160618.1"/>
    </source>
</evidence>
<sequence>MANKGHFIDRNANIPTAGLSTSGLDGAEGVKVCLSISNPEELAESLVRRNYGQIVEKSQNFPAGSVLPSSSIRDLLTSELQKSRFMSFREKFYEEMYFKKATLGEVKKTYSKPENVTNTSQTFGSPSSPTQNECLYDVILPAKSAEQVNKEYEAFHDKYIISHNHYFPSEQVNRRYALPFDRKSPCGDIHTHGDFGLKVKRCLEEGENHLKVIGKAQVDFMDRNEAPLGMRNKKYTCAVPDITFGVPLRSNGDVKMLLNNIEPCDKTNRLLDAIRYLNKKRHSLRNPLEFHKYVLNSVLERSDTDGTGHLPLARILEIFRSFHIRLDAQKIRLALSNFRMIVDEGCATERVNYVDFFRLLSIQNSLPKTGNLTNVSDVSCLDTTYRLLCADLQNKSKNDTGAIHQNLEGNKTTAKDLLTPDLAILRGLTHSDFTCLRPKAEIERIFRSLVPTDKFEAIWQSLMTKFKDQNEMASVSQFRTEMHNKVEATST</sequence>
<reference evidence="3" key="1">
    <citation type="submission" date="2025-08" db="UniProtKB">
        <authorList>
            <consortium name="RefSeq"/>
        </authorList>
    </citation>
    <scope>IDENTIFICATION</scope>
    <source>
        <strain evidence="3">Mau12</strain>
        <tissue evidence="3">Whole Body</tissue>
    </source>
</reference>
<evidence type="ECO:0000259" key="1">
    <source>
        <dbReference type="Pfam" id="PF25325"/>
    </source>
</evidence>
<organism evidence="2 3">
    <name type="scientific">Drosophila mauritiana</name>
    <name type="common">Fruit fly</name>
    <dbReference type="NCBI Taxonomy" id="7226"/>
    <lineage>
        <taxon>Eukaryota</taxon>
        <taxon>Metazoa</taxon>
        <taxon>Ecdysozoa</taxon>
        <taxon>Arthropoda</taxon>
        <taxon>Hexapoda</taxon>
        <taxon>Insecta</taxon>
        <taxon>Pterygota</taxon>
        <taxon>Neoptera</taxon>
        <taxon>Endopterygota</taxon>
        <taxon>Diptera</taxon>
        <taxon>Brachycera</taxon>
        <taxon>Muscomorpha</taxon>
        <taxon>Ephydroidea</taxon>
        <taxon>Drosophilidae</taxon>
        <taxon>Drosophila</taxon>
        <taxon>Sophophora</taxon>
    </lineage>
</organism>
<dbReference type="GeneID" id="117141328"/>
<accession>A0A6P8JWQ0</accession>
<protein>
    <submittedName>
        <fullName evidence="3">EF-hand domain-containing family member B isoform X1</fullName>
    </submittedName>
</protein>
<dbReference type="Proteomes" id="UP000515162">
    <property type="component" value="Chromosome 3L"/>
</dbReference>
<name>A0A6P8JWQ0_DROMA</name>
<proteinExistence type="predicted"/>
<keyword evidence="2" id="KW-1185">Reference proteome</keyword>